<comment type="similarity">
    <text evidence="1">Belongs to the 2Fe2S plant-type ferredoxin family.</text>
</comment>
<keyword evidence="5" id="KW-0249">Electron transport</keyword>
<dbReference type="Proteomes" id="UP001165541">
    <property type="component" value="Unassembled WGS sequence"/>
</dbReference>
<protein>
    <submittedName>
        <fullName evidence="10">2Fe-2S iron-sulfur cluster-binding protein</fullName>
    </submittedName>
</protein>
<keyword evidence="2" id="KW-0813">Transport</keyword>
<comment type="cofactor">
    <cofactor evidence="8">
        <name>[2Fe-2S] cluster</name>
        <dbReference type="ChEBI" id="CHEBI:190135"/>
    </cofactor>
</comment>
<dbReference type="EMBL" id="JAMKFE010000001">
    <property type="protein sequence ID" value="MCM5678148.1"/>
    <property type="molecule type" value="Genomic_DNA"/>
</dbReference>
<evidence type="ECO:0000256" key="2">
    <source>
        <dbReference type="ARBA" id="ARBA00022448"/>
    </source>
</evidence>
<proteinExistence type="inferred from homology"/>
<dbReference type="InterPro" id="IPR036010">
    <property type="entry name" value="2Fe-2S_ferredoxin-like_sf"/>
</dbReference>
<keyword evidence="4" id="KW-0479">Metal-binding</keyword>
<dbReference type="Pfam" id="PF00111">
    <property type="entry name" value="Fer2"/>
    <property type="match status" value="1"/>
</dbReference>
<gene>
    <name evidence="10" type="ORF">M8A51_01205</name>
</gene>
<evidence type="ECO:0000313" key="10">
    <source>
        <dbReference type="EMBL" id="MCM5678148.1"/>
    </source>
</evidence>
<accession>A0ABT0YHH9</accession>
<keyword evidence="3" id="KW-0001">2Fe-2S</keyword>
<evidence type="ECO:0000256" key="7">
    <source>
        <dbReference type="ARBA" id="ARBA00023014"/>
    </source>
</evidence>
<dbReference type="SUPFAM" id="SSF54292">
    <property type="entry name" value="2Fe-2S ferredoxin-like"/>
    <property type="match status" value="1"/>
</dbReference>
<dbReference type="PANTHER" id="PTHR43112">
    <property type="entry name" value="FERREDOXIN"/>
    <property type="match status" value="1"/>
</dbReference>
<evidence type="ECO:0000256" key="6">
    <source>
        <dbReference type="ARBA" id="ARBA00023004"/>
    </source>
</evidence>
<name>A0ABT0YHH9_9BURK</name>
<dbReference type="PANTHER" id="PTHR43112:SF3">
    <property type="entry name" value="FERREDOXIN-2, CHLOROPLASTIC"/>
    <property type="match status" value="1"/>
</dbReference>
<comment type="caution">
    <text evidence="10">The sequence shown here is derived from an EMBL/GenBank/DDBJ whole genome shotgun (WGS) entry which is preliminary data.</text>
</comment>
<dbReference type="PROSITE" id="PS51085">
    <property type="entry name" value="2FE2S_FER_2"/>
    <property type="match status" value="1"/>
</dbReference>
<reference evidence="10" key="1">
    <citation type="submission" date="2022-05" db="EMBL/GenBank/DDBJ databases">
        <title>Schlegelella sp. nov., isolated from mangrove soil.</title>
        <authorList>
            <person name="Liu Y."/>
            <person name="Ge X."/>
            <person name="Liu W."/>
        </authorList>
    </citation>
    <scope>NUCLEOTIDE SEQUENCE</scope>
    <source>
        <strain evidence="10">S2-27</strain>
    </source>
</reference>
<dbReference type="Gene3D" id="3.10.20.30">
    <property type="match status" value="1"/>
</dbReference>
<evidence type="ECO:0000313" key="11">
    <source>
        <dbReference type="Proteomes" id="UP001165541"/>
    </source>
</evidence>
<sequence length="89" mass="9707">MPSGWCFVASPDVTLLQSARAAGIRLPSSCRNGTCRACICQLLQGEIRYRMEWPGLSREEKLEGWVLPCVAYPVADIVLAAPAAERNEG</sequence>
<evidence type="ECO:0000256" key="5">
    <source>
        <dbReference type="ARBA" id="ARBA00022982"/>
    </source>
</evidence>
<evidence type="ECO:0000256" key="4">
    <source>
        <dbReference type="ARBA" id="ARBA00022723"/>
    </source>
</evidence>
<dbReference type="CDD" id="cd00207">
    <property type="entry name" value="fer2"/>
    <property type="match status" value="1"/>
</dbReference>
<evidence type="ECO:0000256" key="3">
    <source>
        <dbReference type="ARBA" id="ARBA00022714"/>
    </source>
</evidence>
<organism evidence="10 11">
    <name type="scientific">Caldimonas mangrovi</name>
    <dbReference type="NCBI Taxonomy" id="2944811"/>
    <lineage>
        <taxon>Bacteria</taxon>
        <taxon>Pseudomonadati</taxon>
        <taxon>Pseudomonadota</taxon>
        <taxon>Betaproteobacteria</taxon>
        <taxon>Burkholderiales</taxon>
        <taxon>Sphaerotilaceae</taxon>
        <taxon>Caldimonas</taxon>
    </lineage>
</organism>
<dbReference type="InterPro" id="IPR001041">
    <property type="entry name" value="2Fe-2S_ferredoxin-type"/>
</dbReference>
<keyword evidence="7" id="KW-0411">Iron-sulfur</keyword>
<keyword evidence="6" id="KW-0408">Iron</keyword>
<keyword evidence="11" id="KW-1185">Reference proteome</keyword>
<dbReference type="InterPro" id="IPR012675">
    <property type="entry name" value="Beta-grasp_dom_sf"/>
</dbReference>
<evidence type="ECO:0000256" key="8">
    <source>
        <dbReference type="ARBA" id="ARBA00034078"/>
    </source>
</evidence>
<feature type="domain" description="2Fe-2S ferredoxin-type" evidence="9">
    <location>
        <begin position="1"/>
        <end position="85"/>
    </location>
</feature>
<evidence type="ECO:0000256" key="1">
    <source>
        <dbReference type="ARBA" id="ARBA00007874"/>
    </source>
</evidence>
<evidence type="ECO:0000259" key="9">
    <source>
        <dbReference type="PROSITE" id="PS51085"/>
    </source>
</evidence>